<keyword evidence="2" id="KW-1185">Reference proteome</keyword>
<accession>A2YBM0</accession>
<evidence type="ECO:0000313" key="1">
    <source>
        <dbReference type="EMBL" id="EAZ00481.1"/>
    </source>
</evidence>
<protein>
    <submittedName>
        <fullName evidence="1">Uncharacterized protein</fullName>
    </submittedName>
</protein>
<organism evidence="1 2">
    <name type="scientific">Oryza sativa subsp. indica</name>
    <name type="common">Rice</name>
    <dbReference type="NCBI Taxonomy" id="39946"/>
    <lineage>
        <taxon>Eukaryota</taxon>
        <taxon>Viridiplantae</taxon>
        <taxon>Streptophyta</taxon>
        <taxon>Embryophyta</taxon>
        <taxon>Tracheophyta</taxon>
        <taxon>Spermatophyta</taxon>
        <taxon>Magnoliopsida</taxon>
        <taxon>Liliopsida</taxon>
        <taxon>Poales</taxon>
        <taxon>Poaceae</taxon>
        <taxon>BOP clade</taxon>
        <taxon>Oryzoideae</taxon>
        <taxon>Oryzeae</taxon>
        <taxon>Oryzinae</taxon>
        <taxon>Oryza</taxon>
        <taxon>Oryza sativa</taxon>
    </lineage>
</organism>
<evidence type="ECO:0000313" key="2">
    <source>
        <dbReference type="Proteomes" id="UP000007015"/>
    </source>
</evidence>
<dbReference type="Gramene" id="BGIOSGA021466-TA">
    <property type="protein sequence ID" value="BGIOSGA021466-PA"/>
    <property type="gene ID" value="BGIOSGA021466"/>
</dbReference>
<name>A2YBM0_ORYSI</name>
<dbReference type="AlphaFoldDB" id="A2YBM0"/>
<dbReference type="Proteomes" id="UP000007015">
    <property type="component" value="Chromosome 6"/>
</dbReference>
<dbReference type="EMBL" id="CM000131">
    <property type="protein sequence ID" value="EAZ00481.1"/>
    <property type="molecule type" value="Genomic_DNA"/>
</dbReference>
<proteinExistence type="predicted"/>
<reference evidence="1 2" key="1">
    <citation type="journal article" date="2005" name="PLoS Biol.">
        <title>The genomes of Oryza sativa: a history of duplications.</title>
        <authorList>
            <person name="Yu J."/>
            <person name="Wang J."/>
            <person name="Lin W."/>
            <person name="Li S."/>
            <person name="Li H."/>
            <person name="Zhou J."/>
            <person name="Ni P."/>
            <person name="Dong W."/>
            <person name="Hu S."/>
            <person name="Zeng C."/>
            <person name="Zhang J."/>
            <person name="Zhang Y."/>
            <person name="Li R."/>
            <person name="Xu Z."/>
            <person name="Li S."/>
            <person name="Li X."/>
            <person name="Zheng H."/>
            <person name="Cong L."/>
            <person name="Lin L."/>
            <person name="Yin J."/>
            <person name="Geng J."/>
            <person name="Li G."/>
            <person name="Shi J."/>
            <person name="Liu J."/>
            <person name="Lv H."/>
            <person name="Li J."/>
            <person name="Wang J."/>
            <person name="Deng Y."/>
            <person name="Ran L."/>
            <person name="Shi X."/>
            <person name="Wang X."/>
            <person name="Wu Q."/>
            <person name="Li C."/>
            <person name="Ren X."/>
            <person name="Wang J."/>
            <person name="Wang X."/>
            <person name="Li D."/>
            <person name="Liu D."/>
            <person name="Zhang X."/>
            <person name="Ji Z."/>
            <person name="Zhao W."/>
            <person name="Sun Y."/>
            <person name="Zhang Z."/>
            <person name="Bao J."/>
            <person name="Han Y."/>
            <person name="Dong L."/>
            <person name="Ji J."/>
            <person name="Chen P."/>
            <person name="Wu S."/>
            <person name="Liu J."/>
            <person name="Xiao Y."/>
            <person name="Bu D."/>
            <person name="Tan J."/>
            <person name="Yang L."/>
            <person name="Ye C."/>
            <person name="Zhang J."/>
            <person name="Xu J."/>
            <person name="Zhou Y."/>
            <person name="Yu Y."/>
            <person name="Zhang B."/>
            <person name="Zhuang S."/>
            <person name="Wei H."/>
            <person name="Liu B."/>
            <person name="Lei M."/>
            <person name="Yu H."/>
            <person name="Li Y."/>
            <person name="Xu H."/>
            <person name="Wei S."/>
            <person name="He X."/>
            <person name="Fang L."/>
            <person name="Zhang Z."/>
            <person name="Zhang Y."/>
            <person name="Huang X."/>
            <person name="Su Z."/>
            <person name="Tong W."/>
            <person name="Li J."/>
            <person name="Tong Z."/>
            <person name="Li S."/>
            <person name="Ye J."/>
            <person name="Wang L."/>
            <person name="Fang L."/>
            <person name="Lei T."/>
            <person name="Chen C."/>
            <person name="Chen H."/>
            <person name="Xu Z."/>
            <person name="Li H."/>
            <person name="Huang H."/>
            <person name="Zhang F."/>
            <person name="Xu H."/>
            <person name="Li N."/>
            <person name="Zhao C."/>
            <person name="Li S."/>
            <person name="Dong L."/>
            <person name="Huang Y."/>
            <person name="Li L."/>
            <person name="Xi Y."/>
            <person name="Qi Q."/>
            <person name="Li W."/>
            <person name="Zhang B."/>
            <person name="Hu W."/>
            <person name="Zhang Y."/>
            <person name="Tian X."/>
            <person name="Jiao Y."/>
            <person name="Liang X."/>
            <person name="Jin J."/>
            <person name="Gao L."/>
            <person name="Zheng W."/>
            <person name="Hao B."/>
            <person name="Liu S."/>
            <person name="Wang W."/>
            <person name="Yuan L."/>
            <person name="Cao M."/>
            <person name="McDermott J."/>
            <person name="Samudrala R."/>
            <person name="Wang J."/>
            <person name="Wong G.K."/>
            <person name="Yang H."/>
        </authorList>
    </citation>
    <scope>NUCLEOTIDE SEQUENCE [LARGE SCALE GENOMIC DNA]</scope>
    <source>
        <strain evidence="2">cv. 93-11</strain>
    </source>
</reference>
<sequence length="53" mass="5959">MAMAAKQAPIAAVVTLHPLLWMRSAMTDRVAQREQIWRVAPMSNAEYGGCRWS</sequence>
<dbReference type="HOGENOM" id="CLU_3072058_0_0_1"/>
<gene>
    <name evidence="1" type="ORF">OsI_22503</name>
</gene>